<name>A0A328U172_9BACL</name>
<dbReference type="PRINTS" id="PR00919">
    <property type="entry name" value="THERMOPTASE"/>
</dbReference>
<evidence type="ECO:0000256" key="8">
    <source>
        <dbReference type="ARBA" id="ARBA00022801"/>
    </source>
</evidence>
<dbReference type="InterPro" id="IPR035097">
    <property type="entry name" value="M29_N-terminal"/>
</dbReference>
<evidence type="ECO:0000256" key="7">
    <source>
        <dbReference type="ARBA" id="ARBA00022723"/>
    </source>
</evidence>
<accession>A0A328U172</accession>
<dbReference type="PANTHER" id="PTHR34448">
    <property type="entry name" value="AMINOPEPTIDASE"/>
    <property type="match status" value="1"/>
</dbReference>
<dbReference type="GO" id="GO:0008237">
    <property type="term" value="F:metallopeptidase activity"/>
    <property type="evidence" value="ECO:0007669"/>
    <property type="project" value="UniProtKB-KW"/>
</dbReference>
<evidence type="ECO:0000256" key="1">
    <source>
        <dbReference type="ARBA" id="ARBA00001941"/>
    </source>
</evidence>
<dbReference type="GO" id="GO:0006508">
    <property type="term" value="P:proteolysis"/>
    <property type="evidence" value="ECO:0007669"/>
    <property type="project" value="UniProtKB-KW"/>
</dbReference>
<keyword evidence="7" id="KW-0479">Metal-binding</keyword>
<gene>
    <name evidence="10" type="ORF">DL346_21385</name>
</gene>
<dbReference type="Proteomes" id="UP000249260">
    <property type="component" value="Unassembled WGS sequence"/>
</dbReference>
<organism evidence="10 11">
    <name type="scientific">Paenibacillus montanisoli</name>
    <dbReference type="NCBI Taxonomy" id="2081970"/>
    <lineage>
        <taxon>Bacteria</taxon>
        <taxon>Bacillati</taxon>
        <taxon>Bacillota</taxon>
        <taxon>Bacilli</taxon>
        <taxon>Bacillales</taxon>
        <taxon>Paenibacillaceae</taxon>
        <taxon>Paenibacillus</taxon>
    </lineage>
</organism>
<keyword evidence="11" id="KW-1185">Reference proteome</keyword>
<reference evidence="10 11" key="1">
    <citation type="submission" date="2018-06" db="EMBL/GenBank/DDBJ databases">
        <title>Paenibacillus montanisoli sp. nov., isolated from mountain area soil.</title>
        <authorList>
            <person name="Wu M."/>
        </authorList>
    </citation>
    <scope>NUCLEOTIDE SEQUENCE [LARGE SCALE GENOMIC DNA]</scope>
    <source>
        <strain evidence="10 11">RA17</strain>
    </source>
</reference>
<evidence type="ECO:0000313" key="10">
    <source>
        <dbReference type="EMBL" id="RAP74615.1"/>
    </source>
</evidence>
<comment type="cofactor">
    <cofactor evidence="3">
        <name>Zn(2+)</name>
        <dbReference type="ChEBI" id="CHEBI:29105"/>
    </cofactor>
</comment>
<comment type="cofactor">
    <cofactor evidence="2">
        <name>Mg(2+)</name>
        <dbReference type="ChEBI" id="CHEBI:18420"/>
    </cofactor>
</comment>
<evidence type="ECO:0000256" key="2">
    <source>
        <dbReference type="ARBA" id="ARBA00001946"/>
    </source>
</evidence>
<evidence type="ECO:0000256" key="5">
    <source>
        <dbReference type="ARBA" id="ARBA00022438"/>
    </source>
</evidence>
<evidence type="ECO:0000256" key="3">
    <source>
        <dbReference type="ARBA" id="ARBA00001947"/>
    </source>
</evidence>
<evidence type="ECO:0000256" key="4">
    <source>
        <dbReference type="ARBA" id="ARBA00008236"/>
    </source>
</evidence>
<evidence type="ECO:0000313" key="11">
    <source>
        <dbReference type="Proteomes" id="UP000249260"/>
    </source>
</evidence>
<dbReference type="InterPro" id="IPR000787">
    <property type="entry name" value="Peptidase_M29"/>
</dbReference>
<dbReference type="SUPFAM" id="SSF144052">
    <property type="entry name" value="Thermophilic metalloprotease-like"/>
    <property type="match status" value="1"/>
</dbReference>
<dbReference type="GO" id="GO:0004177">
    <property type="term" value="F:aminopeptidase activity"/>
    <property type="evidence" value="ECO:0007669"/>
    <property type="project" value="UniProtKB-KW"/>
</dbReference>
<dbReference type="GO" id="GO:0046872">
    <property type="term" value="F:metal ion binding"/>
    <property type="evidence" value="ECO:0007669"/>
    <property type="project" value="UniProtKB-KW"/>
</dbReference>
<dbReference type="OrthoDB" id="9803993at2"/>
<protein>
    <submittedName>
        <fullName evidence="10">Aminopeptidase</fullName>
    </submittedName>
</protein>
<sequence length="410" mass="44979">MPSFQEKLERYAALAVEVGVNVQPGQTLVITTSISCAPFVRLVVKKAYEAGAKNVHVEWNDDTITRTKYELAPDEAFTEYPAWRARGWEDMAANNAAFLSIIAPNPDLLKGIKPERIANANKAAGIALKTWRTYTMSDKVSWSIVAVPSQAWAAKVFPDVEPDRQEDTLWDAIFAATRMNEEDPVAAWKKHIEVLDAKASHLNEKKFRKLHYTGPGTDLTLELAPGHIWISAGSENAKGDIFVANMPTEEVFTAPLKGGVNGTVSSTKPLSYGGNLIKDFSLTFKDGKIIDVQAEEGLEVLKNLVDTDEGAAYLGEVALVPHRSPISDTNLVFYNTLFDENASCHLAIGKAYAFCIEGGKTMNEEEQIAAGLNNSLVHVDFMIGSAELNIEGERADGTKEMIFHNGNWAF</sequence>
<dbReference type="PANTHER" id="PTHR34448:SF3">
    <property type="entry name" value="AMINOPEPTIDASE AMPS"/>
    <property type="match status" value="1"/>
</dbReference>
<dbReference type="InterPro" id="IPR052170">
    <property type="entry name" value="M29_Exopeptidase"/>
</dbReference>
<keyword evidence="6" id="KW-0645">Protease</keyword>
<dbReference type="EMBL" id="QLUW01000004">
    <property type="protein sequence ID" value="RAP74615.1"/>
    <property type="molecule type" value="Genomic_DNA"/>
</dbReference>
<keyword evidence="5 10" id="KW-0031">Aminopeptidase</keyword>
<evidence type="ECO:0000256" key="6">
    <source>
        <dbReference type="ARBA" id="ARBA00022670"/>
    </source>
</evidence>
<keyword evidence="9" id="KW-0482">Metalloprotease</keyword>
<comment type="cofactor">
    <cofactor evidence="1">
        <name>Co(2+)</name>
        <dbReference type="ChEBI" id="CHEBI:48828"/>
    </cofactor>
</comment>
<proteinExistence type="inferred from homology"/>
<dbReference type="Pfam" id="PF02073">
    <property type="entry name" value="Peptidase_M29"/>
    <property type="match status" value="1"/>
</dbReference>
<dbReference type="AlphaFoldDB" id="A0A328U172"/>
<dbReference type="RefSeq" id="WP_112884403.1">
    <property type="nucleotide sequence ID" value="NZ_QLUW01000004.1"/>
</dbReference>
<evidence type="ECO:0000256" key="9">
    <source>
        <dbReference type="ARBA" id="ARBA00023049"/>
    </source>
</evidence>
<comment type="caution">
    <text evidence="10">The sequence shown here is derived from an EMBL/GenBank/DDBJ whole genome shotgun (WGS) entry which is preliminary data.</text>
</comment>
<dbReference type="Gene3D" id="3.40.1830.10">
    <property type="entry name" value="Thermophilic metalloprotease (M29)"/>
    <property type="match status" value="1"/>
</dbReference>
<keyword evidence="8" id="KW-0378">Hydrolase</keyword>
<comment type="similarity">
    <text evidence="4">Belongs to the peptidase M29 family.</text>
</comment>